<dbReference type="SUPFAM" id="SSF81324">
    <property type="entry name" value="Voltage-gated potassium channels"/>
    <property type="match status" value="1"/>
</dbReference>
<dbReference type="RefSeq" id="WP_184676386.1">
    <property type="nucleotide sequence ID" value="NZ_JACHGY010000001.1"/>
</dbReference>
<feature type="domain" description="RCK N-terminal" evidence="3">
    <location>
        <begin position="119"/>
        <end position="235"/>
    </location>
</feature>
<protein>
    <submittedName>
        <fullName evidence="5">Voltage-gated potassium channel</fullName>
    </submittedName>
</protein>
<keyword evidence="2" id="KW-0472">Membrane</keyword>
<dbReference type="SUPFAM" id="SSF116726">
    <property type="entry name" value="TrkA C-terminal domain-like"/>
    <property type="match status" value="1"/>
</dbReference>
<dbReference type="GO" id="GO:0005886">
    <property type="term" value="C:plasma membrane"/>
    <property type="evidence" value="ECO:0007669"/>
    <property type="project" value="UniProtKB-SubCell"/>
</dbReference>
<keyword evidence="5" id="KW-0813">Transport</keyword>
<name>A0A7X0H4D9_9BACT</name>
<keyword evidence="6" id="KW-1185">Reference proteome</keyword>
<dbReference type="EMBL" id="JACHGY010000001">
    <property type="protein sequence ID" value="MBB6428863.1"/>
    <property type="molecule type" value="Genomic_DNA"/>
</dbReference>
<evidence type="ECO:0000259" key="3">
    <source>
        <dbReference type="PROSITE" id="PS51201"/>
    </source>
</evidence>
<comment type="subcellular location">
    <subcellularLocation>
        <location evidence="1">Cell membrane</location>
        <topology evidence="1">Multi-pass membrane protein</topology>
    </subcellularLocation>
</comment>
<evidence type="ECO:0000313" key="6">
    <source>
        <dbReference type="Proteomes" id="UP000541810"/>
    </source>
</evidence>
<dbReference type="AlphaFoldDB" id="A0A7X0H4D9"/>
<dbReference type="Proteomes" id="UP000541810">
    <property type="component" value="Unassembled WGS sequence"/>
</dbReference>
<keyword evidence="5" id="KW-0406">Ion transport</keyword>
<dbReference type="InterPro" id="IPR003148">
    <property type="entry name" value="RCK_N"/>
</dbReference>
<dbReference type="PROSITE" id="PS51202">
    <property type="entry name" value="RCK_C"/>
    <property type="match status" value="1"/>
</dbReference>
<dbReference type="InterPro" id="IPR036721">
    <property type="entry name" value="RCK_C_sf"/>
</dbReference>
<keyword evidence="2" id="KW-0812">Transmembrane</keyword>
<dbReference type="PROSITE" id="PS51201">
    <property type="entry name" value="RCK_N"/>
    <property type="match status" value="1"/>
</dbReference>
<sequence>MSRTSSNLFTELAEHRRQRRNVAHAVLALMIVLMVGTGGFTLLEEQWTPWDAFFFTLITITTVGYGDYGLDMKGEIFALVLLLTGIAVTTYAFGQVVQLAVSSRAAWRRKMLKTIENMSDHYIVCGAGRVGRAVCERFEESGIPLVVVDKDEERCEWARSHGHLAIEGNATNDETLLMAGIERCKGLVAAAPADNQNLVITLTAREHNPDALIVCRSDDPDTEAKFRRAGADRVVAPETNGGHTIANLLVRPHMTDFLAHTGEDDYQLSELHLRDNSPLVGLTIRELGEREPQLVFVAHKRTDQPTRVRPNPDEVLQVDDVLIVVGELDALARAAQHAAAA</sequence>
<dbReference type="PANTHER" id="PTHR43833:SF9">
    <property type="entry name" value="POTASSIUM CHANNEL PROTEIN YUGO-RELATED"/>
    <property type="match status" value="1"/>
</dbReference>
<dbReference type="Gene3D" id="1.10.287.70">
    <property type="match status" value="1"/>
</dbReference>
<evidence type="ECO:0000259" key="4">
    <source>
        <dbReference type="PROSITE" id="PS51202"/>
    </source>
</evidence>
<feature type="domain" description="RCK C-terminal" evidence="4">
    <location>
        <begin position="256"/>
        <end position="340"/>
    </location>
</feature>
<feature type="transmembrane region" description="Helical" evidence="2">
    <location>
        <begin position="21"/>
        <end position="43"/>
    </location>
</feature>
<comment type="caution">
    <text evidence="5">The sequence shown here is derived from an EMBL/GenBank/DDBJ whole genome shotgun (WGS) entry which is preliminary data.</text>
</comment>
<evidence type="ECO:0000256" key="1">
    <source>
        <dbReference type="ARBA" id="ARBA00004651"/>
    </source>
</evidence>
<organism evidence="5 6">
    <name type="scientific">Algisphaera agarilytica</name>
    <dbReference type="NCBI Taxonomy" id="1385975"/>
    <lineage>
        <taxon>Bacteria</taxon>
        <taxon>Pseudomonadati</taxon>
        <taxon>Planctomycetota</taxon>
        <taxon>Phycisphaerae</taxon>
        <taxon>Phycisphaerales</taxon>
        <taxon>Phycisphaeraceae</taxon>
        <taxon>Algisphaera</taxon>
    </lineage>
</organism>
<reference evidence="5 6" key="1">
    <citation type="submission" date="2020-08" db="EMBL/GenBank/DDBJ databases">
        <title>Genomic Encyclopedia of Type Strains, Phase IV (KMG-IV): sequencing the most valuable type-strain genomes for metagenomic binning, comparative biology and taxonomic classification.</title>
        <authorList>
            <person name="Goeker M."/>
        </authorList>
    </citation>
    <scope>NUCLEOTIDE SEQUENCE [LARGE SCALE GENOMIC DNA]</scope>
    <source>
        <strain evidence="5 6">DSM 103725</strain>
    </source>
</reference>
<evidence type="ECO:0000313" key="5">
    <source>
        <dbReference type="EMBL" id="MBB6428863.1"/>
    </source>
</evidence>
<dbReference type="InterPro" id="IPR006037">
    <property type="entry name" value="RCK_C"/>
</dbReference>
<keyword evidence="5" id="KW-0407">Ion channel</keyword>
<evidence type="ECO:0000256" key="2">
    <source>
        <dbReference type="SAM" id="Phobius"/>
    </source>
</evidence>
<dbReference type="Gene3D" id="3.30.70.1450">
    <property type="entry name" value="Regulator of K+ conductance, C-terminal domain"/>
    <property type="match status" value="1"/>
</dbReference>
<keyword evidence="2" id="KW-1133">Transmembrane helix</keyword>
<accession>A0A7X0H4D9</accession>
<proteinExistence type="predicted"/>
<dbReference type="InterPro" id="IPR050721">
    <property type="entry name" value="Trk_Ktr_HKT_K-transport"/>
</dbReference>
<dbReference type="GO" id="GO:0006813">
    <property type="term" value="P:potassium ion transport"/>
    <property type="evidence" value="ECO:0007669"/>
    <property type="project" value="InterPro"/>
</dbReference>
<dbReference type="Gene3D" id="3.40.50.720">
    <property type="entry name" value="NAD(P)-binding Rossmann-like Domain"/>
    <property type="match status" value="1"/>
</dbReference>
<dbReference type="GO" id="GO:0008324">
    <property type="term" value="F:monoatomic cation transmembrane transporter activity"/>
    <property type="evidence" value="ECO:0007669"/>
    <property type="project" value="InterPro"/>
</dbReference>
<dbReference type="Pfam" id="PF02254">
    <property type="entry name" value="TrkA_N"/>
    <property type="match status" value="1"/>
</dbReference>
<dbReference type="Pfam" id="PF02080">
    <property type="entry name" value="TrkA_C"/>
    <property type="match status" value="1"/>
</dbReference>
<dbReference type="InterPro" id="IPR013099">
    <property type="entry name" value="K_chnl_dom"/>
</dbReference>
<feature type="transmembrane region" description="Helical" evidence="2">
    <location>
        <begin position="76"/>
        <end position="101"/>
    </location>
</feature>
<dbReference type="Pfam" id="PF07885">
    <property type="entry name" value="Ion_trans_2"/>
    <property type="match status" value="1"/>
</dbReference>
<gene>
    <name evidence="5" type="ORF">HNQ40_000669</name>
</gene>
<dbReference type="InterPro" id="IPR036291">
    <property type="entry name" value="NAD(P)-bd_dom_sf"/>
</dbReference>
<dbReference type="SUPFAM" id="SSF51735">
    <property type="entry name" value="NAD(P)-binding Rossmann-fold domains"/>
    <property type="match status" value="1"/>
</dbReference>
<dbReference type="PANTHER" id="PTHR43833">
    <property type="entry name" value="POTASSIUM CHANNEL PROTEIN 2-RELATED-RELATED"/>
    <property type="match status" value="1"/>
</dbReference>